<feature type="region of interest" description="Disordered" evidence="10">
    <location>
        <begin position="1074"/>
        <end position="1099"/>
    </location>
</feature>
<keyword evidence="6 8" id="KW-0067">ATP-binding</keyword>
<comment type="function">
    <text evidence="9">Cleaves the distal alpha 1,2-linked glucose residue from the Glc(3)Man(9)GlcNAc(2) oligosaccharide precursor.</text>
</comment>
<evidence type="ECO:0000256" key="3">
    <source>
        <dbReference type="ARBA" id="ARBA00022741"/>
    </source>
</evidence>
<organism evidence="12 13">
    <name type="scientific">Tanacetum coccineum</name>
    <dbReference type="NCBI Taxonomy" id="301880"/>
    <lineage>
        <taxon>Eukaryota</taxon>
        <taxon>Viridiplantae</taxon>
        <taxon>Streptophyta</taxon>
        <taxon>Embryophyta</taxon>
        <taxon>Tracheophyta</taxon>
        <taxon>Spermatophyta</taxon>
        <taxon>Magnoliopsida</taxon>
        <taxon>eudicotyledons</taxon>
        <taxon>Gunneridae</taxon>
        <taxon>Pentapetalae</taxon>
        <taxon>asterids</taxon>
        <taxon>campanulids</taxon>
        <taxon>Asterales</taxon>
        <taxon>Asteraceae</taxon>
        <taxon>Asteroideae</taxon>
        <taxon>Anthemideae</taxon>
        <taxon>Anthemidinae</taxon>
        <taxon>Tanacetum</taxon>
    </lineage>
</organism>
<evidence type="ECO:0000256" key="4">
    <source>
        <dbReference type="ARBA" id="ARBA00022777"/>
    </source>
</evidence>
<evidence type="ECO:0000256" key="1">
    <source>
        <dbReference type="ARBA" id="ARBA00010833"/>
    </source>
</evidence>
<dbReference type="PANTHER" id="PTHR10412">
    <property type="entry name" value="MANNOSYL-OLIGOSACCHARIDE GLUCOSIDASE"/>
    <property type="match status" value="1"/>
</dbReference>
<evidence type="ECO:0000256" key="2">
    <source>
        <dbReference type="ARBA" id="ARBA00022679"/>
    </source>
</evidence>
<keyword evidence="9" id="KW-0472">Membrane</keyword>
<sequence length="1126" mass="129154">MTGDDRRKTTRNRIKPSTTTTNEDHNNNKLRNRKPSQKERSKDQIRILDVNFVILGFIIMTSSFVLFFVFRSVKFLDGDGGGDVLPRVVTPFNGPKIMDLEMFQGEHKESLYWGTYRPNVYFGVRARTPKSLVAGLMWLGVKDGQYHMRHVCQDADDLQTYGWNKHNGRDYGHQVLIDHGMTLTTSFLKSKVNDSGYGGDWAFRLGVQSEKLSEDMPEAAHLFFYVADEAENALSLGRSVSEIYEKSLLAFGSRHDVGDWELHLKSKDDFEVHHIGIKTPHIHNLSDLVQGVLAHQVRNFGHLELPDTSDDSPNILVYQITAKTPFKADIAFVTGTDIDDARVEERVDSLTGTSLTGQLHKKESEFDDKYKKIFNPSDKLDSESVEVGKAAIGNLLGGIGYFYGQSKILFPQPSKHRSDGDSILYWPAELYTAVPSRPFFPRGFLWDEGFHQLLIWRWDTHISLDIIGHWLDLMNIDGWIPREQILGAEALSKVPEEFVVQRPSNGNPPTLFLVLQDLVCGMMRNRFSATESKEISTFFERSYGRLEAWFQWFNTTQSGKDKSSYYWHGRKESQTIFELNPKTLSSGLDDYPRASHPTEEERHLDLRCWMLLAADCMHSISEQLVNQKESGKAYEETAKLLADFDLLNKKHKMHYDKDYGAYFDYGNHTEKVRLRRQLVEKNGNQPSLELVREVLEKPELRLVPHIGYVSLFPFIWKIIPSKSQILGKQLDIISNTSTLWTNFGLRSLSKTSSMYMKRNTEHDPPYWRGPIWMNMNYLILSSLHHYSKEGGPYRERAETIYNELRGNLIRNMMGNYKRTGYLWEQYDQKKGNGKGAHPFTVEKLGSGTFGVVLKAINKKTGEVVAIKKLLTKYDSWDECMMLREVRALMKMNNHENIVNVREIFKDGNFLYMVFEYMECNLSQLIQRQNEPFSETKIREMCFQLFQGLAHMHGKGYVHRDLKPDNLLVNKDVIKIGDLGAARKMDGCSLYTNYVTTRWYRAPEALLGSQLYDYKVDIWAMGVIKVILKQLLKKATNLGTRSCSTPDPSPSPSGCENWEDSFCINVLFEEWPTTTEGESAETGRSVSQPKSRCLPPATHVAPRGEKAGIQSVDFLVFRYCGTVWLGP</sequence>
<evidence type="ECO:0000313" key="12">
    <source>
        <dbReference type="EMBL" id="GJS83991.1"/>
    </source>
</evidence>
<dbReference type="Gene3D" id="1.10.510.10">
    <property type="entry name" value="Transferase(Phosphotransferase) domain 1"/>
    <property type="match status" value="1"/>
</dbReference>
<dbReference type="InterPro" id="IPR000719">
    <property type="entry name" value="Prot_kinase_dom"/>
</dbReference>
<dbReference type="InterPro" id="IPR031335">
    <property type="entry name" value="Glyco_hydro_63_C"/>
</dbReference>
<dbReference type="InterPro" id="IPR004888">
    <property type="entry name" value="Glycoside_hydrolase_63"/>
</dbReference>
<dbReference type="InterPro" id="IPR031631">
    <property type="entry name" value="Glyco_hydro_63N"/>
</dbReference>
<keyword evidence="2" id="KW-0808">Transferase</keyword>
<feature type="binding site" evidence="8">
    <location>
        <position position="868"/>
    </location>
    <ligand>
        <name>ATP</name>
        <dbReference type="ChEBI" id="CHEBI:30616"/>
    </ligand>
</feature>
<dbReference type="InterPro" id="IPR017441">
    <property type="entry name" value="Protein_kinase_ATP_BS"/>
</dbReference>
<keyword evidence="9" id="KW-0256">Endoplasmic reticulum</keyword>
<keyword evidence="5 9" id="KW-0378">Hydrolase</keyword>
<comment type="catalytic activity">
    <reaction evidence="9">
        <text>N(4)-(alpha-D-Glc-(1-&gt;2)-alpha-D-Glc-(1-&gt;3)-alpha-D-Glc-(1-&gt;3)-alpha-D-Man-(1-&gt;2)-alpha-D-Man-(1-&gt;2)-alpha-D-Man-(1-&gt;3)-[alpha-D-Man-(1-&gt;2)-alpha-D-Man-(1-&gt;3)-[alpha-D-Man-(1-&gt;2)-alpha-D-Man-(1-&gt;6)]-alpha-D-Man-(1-&gt;6)]-beta-D-Man-(1-&gt;4)-beta-D-GlcNAc-(1-&gt;4)-beta-D-GlcNAc)-L-asparaginyl-[protein] + H2O = N(4)-(alpha-D-Glc-(1-&gt;3)-alpha-D-Glc-(1-&gt;3)-alpha-D-Man-(1-&gt;2)-alpha-D-Man-(1-&gt;2)-alpha-D-Man-(1-&gt;3)-[alpha-D-Man-(1-&gt;2)-alpha-D-Man-(1-&gt;3)-[alpha-D-Man-(1-&gt;2)-alpha-D-Man-(1-&gt;6)]-alpha-D-Man-(1-&gt;6)]-beta-D-Man-(1-&gt;4)-beta-D-GlcNAc-(1-&gt;4)-beta-D-GlcNAc)-L-asparaginyl-[protein] + beta-D-glucose</text>
        <dbReference type="Rhea" id="RHEA:55988"/>
        <dbReference type="Rhea" id="RHEA-COMP:12806"/>
        <dbReference type="Rhea" id="RHEA-COMP:14355"/>
        <dbReference type="ChEBI" id="CHEBI:15377"/>
        <dbReference type="ChEBI" id="CHEBI:15903"/>
        <dbReference type="ChEBI" id="CHEBI:59082"/>
        <dbReference type="ChEBI" id="CHEBI:132537"/>
        <dbReference type="EC" id="3.2.1.106"/>
    </reaction>
</comment>
<keyword evidence="4" id="KW-0418">Kinase</keyword>
<feature type="compositionally biased region" description="Polar residues" evidence="10">
    <location>
        <begin position="1074"/>
        <end position="1089"/>
    </location>
</feature>
<evidence type="ECO:0000259" key="11">
    <source>
        <dbReference type="PROSITE" id="PS50011"/>
    </source>
</evidence>
<dbReference type="PROSITE" id="PS00108">
    <property type="entry name" value="PROTEIN_KINASE_ST"/>
    <property type="match status" value="1"/>
</dbReference>
<feature type="transmembrane region" description="Helical" evidence="9">
    <location>
        <begin position="47"/>
        <end position="70"/>
    </location>
</feature>
<evidence type="ECO:0000256" key="5">
    <source>
        <dbReference type="ARBA" id="ARBA00022801"/>
    </source>
</evidence>
<dbReference type="InterPro" id="IPR012341">
    <property type="entry name" value="6hp_glycosidase-like_sf"/>
</dbReference>
<dbReference type="SMART" id="SM00220">
    <property type="entry name" value="S_TKc"/>
    <property type="match status" value="1"/>
</dbReference>
<dbReference type="PROSITE" id="PS00107">
    <property type="entry name" value="PROTEIN_KINASE_ATP"/>
    <property type="match status" value="1"/>
</dbReference>
<dbReference type="Gene3D" id="2.70.98.110">
    <property type="entry name" value="Glycosyl hydrolase family 63, N-terminal domain"/>
    <property type="match status" value="1"/>
</dbReference>
<keyword evidence="13" id="KW-1185">Reference proteome</keyword>
<dbReference type="InterPro" id="IPR008271">
    <property type="entry name" value="Ser/Thr_kinase_AS"/>
</dbReference>
<evidence type="ECO:0000256" key="10">
    <source>
        <dbReference type="SAM" id="MobiDB-lite"/>
    </source>
</evidence>
<feature type="domain" description="Protein kinase" evidence="11">
    <location>
        <begin position="838"/>
        <end position="1126"/>
    </location>
</feature>
<dbReference type="Pfam" id="PF03200">
    <property type="entry name" value="Glyco_hydro_63"/>
    <property type="match status" value="1"/>
</dbReference>
<dbReference type="InterPro" id="IPR038518">
    <property type="entry name" value="Glyco_hydro_63N_sf"/>
</dbReference>
<keyword evidence="7 9" id="KW-0326">Glycosidase</keyword>
<evidence type="ECO:0000256" key="9">
    <source>
        <dbReference type="RuleBase" id="RU368089"/>
    </source>
</evidence>
<keyword evidence="3 8" id="KW-0547">Nucleotide-binding</keyword>
<keyword evidence="9" id="KW-1133">Transmembrane helix</keyword>
<evidence type="ECO:0000256" key="7">
    <source>
        <dbReference type="ARBA" id="ARBA00023295"/>
    </source>
</evidence>
<dbReference type="InterPro" id="IPR008928">
    <property type="entry name" value="6-hairpin_glycosidase_sf"/>
</dbReference>
<proteinExistence type="inferred from homology"/>
<accession>A0ABQ4Z2L3</accession>
<gene>
    <name evidence="12" type="ORF">Tco_0750532</name>
</gene>
<dbReference type="Gene3D" id="3.30.200.20">
    <property type="entry name" value="Phosphorylase Kinase, domain 1"/>
    <property type="match status" value="1"/>
</dbReference>
<dbReference type="InterPro" id="IPR011009">
    <property type="entry name" value="Kinase-like_dom_sf"/>
</dbReference>
<comment type="similarity">
    <text evidence="1 9">Belongs to the glycosyl hydrolase 63 family.</text>
</comment>
<evidence type="ECO:0000313" key="13">
    <source>
        <dbReference type="Proteomes" id="UP001151760"/>
    </source>
</evidence>
<comment type="subcellular location">
    <subcellularLocation>
        <location evidence="9">Endoplasmic reticulum membrane</location>
        <topology evidence="9">Single-pass type II membrane protein</topology>
    </subcellularLocation>
</comment>
<protein>
    <recommendedName>
        <fullName evidence="9">Mannosyl-oligosaccharide glucosidase</fullName>
        <ecNumber evidence="9">3.2.1.106</ecNumber>
    </recommendedName>
</protein>
<dbReference type="Gene3D" id="1.50.10.10">
    <property type="match status" value="1"/>
</dbReference>
<evidence type="ECO:0000256" key="8">
    <source>
        <dbReference type="PROSITE-ProRule" id="PRU10141"/>
    </source>
</evidence>
<dbReference type="Proteomes" id="UP001151760">
    <property type="component" value="Unassembled WGS sequence"/>
</dbReference>
<reference evidence="12" key="2">
    <citation type="submission" date="2022-01" db="EMBL/GenBank/DDBJ databases">
        <authorList>
            <person name="Yamashiro T."/>
            <person name="Shiraishi A."/>
            <person name="Satake H."/>
            <person name="Nakayama K."/>
        </authorList>
    </citation>
    <scope>NUCLEOTIDE SEQUENCE</scope>
</reference>
<dbReference type="SUPFAM" id="SSF48208">
    <property type="entry name" value="Six-hairpin glycosidases"/>
    <property type="match status" value="1"/>
</dbReference>
<reference evidence="12" key="1">
    <citation type="journal article" date="2022" name="Int. J. Mol. Sci.">
        <title>Draft Genome of Tanacetum Coccineum: Genomic Comparison of Closely Related Tanacetum-Family Plants.</title>
        <authorList>
            <person name="Yamashiro T."/>
            <person name="Shiraishi A."/>
            <person name="Nakayama K."/>
            <person name="Satake H."/>
        </authorList>
    </citation>
    <scope>NUCLEOTIDE SEQUENCE</scope>
</reference>
<comment type="caution">
    <text evidence="12">The sequence shown here is derived from an EMBL/GenBank/DDBJ whole genome shotgun (WGS) entry which is preliminary data.</text>
</comment>
<dbReference type="Pfam" id="PF16923">
    <property type="entry name" value="Glyco_hydro_63N"/>
    <property type="match status" value="1"/>
</dbReference>
<feature type="region of interest" description="Disordered" evidence="10">
    <location>
        <begin position="1"/>
        <end position="40"/>
    </location>
</feature>
<dbReference type="PANTHER" id="PTHR10412:SF20">
    <property type="entry name" value="MANNOSYL-OLIGOSACCHARIDE GLUCOSIDASE GCS1"/>
    <property type="match status" value="1"/>
</dbReference>
<dbReference type="PROSITE" id="PS50011">
    <property type="entry name" value="PROTEIN_KINASE_DOM"/>
    <property type="match status" value="1"/>
</dbReference>
<keyword evidence="9" id="KW-0812">Transmembrane</keyword>
<dbReference type="SUPFAM" id="SSF56112">
    <property type="entry name" value="Protein kinase-like (PK-like)"/>
    <property type="match status" value="1"/>
</dbReference>
<dbReference type="Pfam" id="PF00069">
    <property type="entry name" value="Pkinase"/>
    <property type="match status" value="1"/>
</dbReference>
<evidence type="ECO:0000256" key="6">
    <source>
        <dbReference type="ARBA" id="ARBA00022840"/>
    </source>
</evidence>
<name>A0ABQ4Z2L3_9ASTR</name>
<dbReference type="EMBL" id="BQNB010010941">
    <property type="protein sequence ID" value="GJS83991.1"/>
    <property type="molecule type" value="Genomic_DNA"/>
</dbReference>
<dbReference type="EC" id="3.2.1.106" evidence="9"/>